<sequence length="398" mass="42094">MYFVAFGSRGDNEPFHALANYAASAGHDVVFAHTTDLPDQPNAHYTRWTLPGSISALIADQGVNVWRALAQYRSVWKPALEAIYATSSDHIRSLCPDVVVYHPKVVTAPVVAHEVGALAVIAELAPMLTPTSEFPVAGIPWDMPKSLNRASFRLVQAGLSAFGDPARALATRLGVDSHEADLTLCAISPSIVPPPADWPESAVITGAWHESPGTGETLDAELEDFLRAGSVLYAGFGSMKAGNPARRAEVIVAAAREWGLRVLLVTGWGGLKPSAELAASEDVLVRESVPHAECLPEVDVAIHHGGAGTTHAMLRAGIPSVVMPFLGDQPWWATRLHKARLGPAAINKNTRSVATLRASISDALDKTPQVTAVSKEMATEDGCAVALQTIADALEPGA</sequence>
<dbReference type="InterPro" id="IPR002213">
    <property type="entry name" value="UDP_glucos_trans"/>
</dbReference>
<dbReference type="EMBL" id="CP026923">
    <property type="protein sequence ID" value="AVG23437.1"/>
    <property type="molecule type" value="Genomic_DNA"/>
</dbReference>
<dbReference type="SUPFAM" id="SSF53756">
    <property type="entry name" value="UDP-Glycosyltransferase/glycogen phosphorylase"/>
    <property type="match status" value="1"/>
</dbReference>
<accession>A0A2L2BP62</accession>
<proteinExistence type="predicted"/>
<dbReference type="AlphaFoldDB" id="A0A2L2BP62"/>
<feature type="domain" description="Erythromycin biosynthesis protein CIII-like C-terminal" evidence="1">
    <location>
        <begin position="285"/>
        <end position="383"/>
    </location>
</feature>
<dbReference type="GO" id="GO:0016758">
    <property type="term" value="F:hexosyltransferase activity"/>
    <property type="evidence" value="ECO:0007669"/>
    <property type="project" value="UniProtKB-ARBA"/>
</dbReference>
<reference evidence="2 3" key="1">
    <citation type="submission" date="2018-02" db="EMBL/GenBank/DDBJ databases">
        <title>Complete genome of the streamlined marine actinobacterium Pontimonas salivibrio CL-TW6 adapted to coastal planktonic lifestype.</title>
        <authorList>
            <person name="Cho B.C."/>
            <person name="Hardies S.C."/>
            <person name="Jang G.I."/>
            <person name="Hwang C.Y."/>
        </authorList>
    </citation>
    <scope>NUCLEOTIDE SEQUENCE [LARGE SCALE GENOMIC DNA]</scope>
    <source>
        <strain evidence="2 3">CL-TW6</strain>
    </source>
</reference>
<evidence type="ECO:0000313" key="3">
    <source>
        <dbReference type="Proteomes" id="UP000243077"/>
    </source>
</evidence>
<dbReference type="Proteomes" id="UP000243077">
    <property type="component" value="Chromosome"/>
</dbReference>
<dbReference type="Pfam" id="PF06722">
    <property type="entry name" value="EryCIII-like_C"/>
    <property type="match status" value="1"/>
</dbReference>
<organism evidence="2 3">
    <name type="scientific">Pontimonas salivibrio</name>
    <dbReference type="NCBI Taxonomy" id="1159327"/>
    <lineage>
        <taxon>Bacteria</taxon>
        <taxon>Bacillati</taxon>
        <taxon>Actinomycetota</taxon>
        <taxon>Actinomycetes</taxon>
        <taxon>Micrococcales</taxon>
        <taxon>Microbacteriaceae</taxon>
        <taxon>Pontimonas</taxon>
    </lineage>
</organism>
<evidence type="ECO:0000259" key="1">
    <source>
        <dbReference type="Pfam" id="PF06722"/>
    </source>
</evidence>
<dbReference type="PANTHER" id="PTHR48050:SF13">
    <property type="entry name" value="STEROL 3-BETA-GLUCOSYLTRANSFERASE UGT80A2"/>
    <property type="match status" value="1"/>
</dbReference>
<gene>
    <name evidence="2" type="ORF">C3B54_11442</name>
</gene>
<evidence type="ECO:0000313" key="2">
    <source>
        <dbReference type="EMBL" id="AVG23437.1"/>
    </source>
</evidence>
<dbReference type="FunFam" id="3.40.50.2000:FF:000009">
    <property type="entry name" value="Sterol 3-beta-glucosyltransferase UGT80A2"/>
    <property type="match status" value="1"/>
</dbReference>
<dbReference type="Gene3D" id="3.40.50.2000">
    <property type="entry name" value="Glycogen Phosphorylase B"/>
    <property type="match status" value="2"/>
</dbReference>
<dbReference type="InterPro" id="IPR050426">
    <property type="entry name" value="Glycosyltransferase_28"/>
</dbReference>
<dbReference type="KEGG" id="psai:C3B54_11442"/>
<protein>
    <submittedName>
        <fullName evidence="2">Small molecule glycosyltransferase</fullName>
    </submittedName>
</protein>
<dbReference type="PANTHER" id="PTHR48050">
    <property type="entry name" value="STEROL 3-BETA-GLUCOSYLTRANSFERASE"/>
    <property type="match status" value="1"/>
</dbReference>
<dbReference type="GO" id="GO:0017000">
    <property type="term" value="P:antibiotic biosynthetic process"/>
    <property type="evidence" value="ECO:0007669"/>
    <property type="project" value="UniProtKB-ARBA"/>
</dbReference>
<dbReference type="InterPro" id="IPR010610">
    <property type="entry name" value="EryCIII-like_C"/>
</dbReference>
<name>A0A2L2BP62_9MICO</name>
<keyword evidence="3" id="KW-1185">Reference proteome</keyword>
<keyword evidence="2" id="KW-0808">Transferase</keyword>
<dbReference type="GO" id="GO:0008194">
    <property type="term" value="F:UDP-glycosyltransferase activity"/>
    <property type="evidence" value="ECO:0007669"/>
    <property type="project" value="InterPro"/>
</dbReference>
<dbReference type="CDD" id="cd03784">
    <property type="entry name" value="GT1_Gtf-like"/>
    <property type="match status" value="1"/>
</dbReference>